<name>A0ABV5J4B0_9BACT</name>
<organism evidence="2 3">
    <name type="scientific">Echinicola jeungdonensis</name>
    <dbReference type="NCBI Taxonomy" id="709343"/>
    <lineage>
        <taxon>Bacteria</taxon>
        <taxon>Pseudomonadati</taxon>
        <taxon>Bacteroidota</taxon>
        <taxon>Cytophagia</taxon>
        <taxon>Cytophagales</taxon>
        <taxon>Cyclobacteriaceae</taxon>
        <taxon>Echinicola</taxon>
    </lineage>
</organism>
<accession>A0ABV5J4B0</accession>
<dbReference type="SUPFAM" id="SSF53448">
    <property type="entry name" value="Nucleotide-diphospho-sugar transferases"/>
    <property type="match status" value="1"/>
</dbReference>
<dbReference type="CDD" id="cd00761">
    <property type="entry name" value="Glyco_tranf_GTA_type"/>
    <property type="match status" value="1"/>
</dbReference>
<feature type="domain" description="Glycosyltransferase 2-like" evidence="1">
    <location>
        <begin position="6"/>
        <end position="131"/>
    </location>
</feature>
<dbReference type="Pfam" id="PF00535">
    <property type="entry name" value="Glycos_transf_2"/>
    <property type="match status" value="1"/>
</dbReference>
<keyword evidence="3" id="KW-1185">Reference proteome</keyword>
<evidence type="ECO:0000313" key="2">
    <source>
        <dbReference type="EMBL" id="MFB9211656.1"/>
    </source>
</evidence>
<dbReference type="Proteomes" id="UP001589654">
    <property type="component" value="Unassembled WGS sequence"/>
</dbReference>
<proteinExistence type="predicted"/>
<reference evidence="2 3" key="1">
    <citation type="submission" date="2024-09" db="EMBL/GenBank/DDBJ databases">
        <authorList>
            <person name="Sun Q."/>
            <person name="Mori K."/>
        </authorList>
    </citation>
    <scope>NUCLEOTIDE SEQUENCE [LARGE SCALE GENOMIC DNA]</scope>
    <source>
        <strain evidence="2 3">CECT 7682</strain>
    </source>
</reference>
<gene>
    <name evidence="2" type="ORF">ACFFUR_07550</name>
</gene>
<dbReference type="InterPro" id="IPR050834">
    <property type="entry name" value="Glycosyltransf_2"/>
</dbReference>
<dbReference type="EMBL" id="JBHMEW010000052">
    <property type="protein sequence ID" value="MFB9211656.1"/>
    <property type="molecule type" value="Genomic_DNA"/>
</dbReference>
<protein>
    <submittedName>
        <fullName evidence="2">Glycosyltransferase family 2 protein</fullName>
    </submittedName>
</protein>
<dbReference type="PANTHER" id="PTHR43685">
    <property type="entry name" value="GLYCOSYLTRANSFERASE"/>
    <property type="match status" value="1"/>
</dbReference>
<dbReference type="PANTHER" id="PTHR43685:SF2">
    <property type="entry name" value="GLYCOSYLTRANSFERASE 2-LIKE DOMAIN-CONTAINING PROTEIN"/>
    <property type="match status" value="1"/>
</dbReference>
<evidence type="ECO:0000313" key="3">
    <source>
        <dbReference type="Proteomes" id="UP001589654"/>
    </source>
</evidence>
<dbReference type="InterPro" id="IPR029044">
    <property type="entry name" value="Nucleotide-diphossugar_trans"/>
</dbReference>
<sequence length="291" mass="33676">MSKSVSIIISAYNAVSFLERAVKSAVSQNYVKEIFIVEDGSLDNTYEFALELERKYDLIKVLTHVDRKNKGLAATRNRGLEFATGDWIQVLDADDELMPGKIESQLSLVRKDSAFIVANSLDVYADGRVTKRSFYDDGWRGLIVGKLGISSANLFNRLAIKELGGFDEKLRTSEEYDLMFRLMTCGHMPVFDPNYLTKIHITEGSLSRGKQYEEMFSRNWINLRKRIRAYLIEKGIFSNYLKYQYSGALGTFFQSYDLPIDNTVNKFYLNLYKIEKRIKKSIYTLFFNQYQ</sequence>
<dbReference type="Gene3D" id="3.90.550.10">
    <property type="entry name" value="Spore Coat Polysaccharide Biosynthesis Protein SpsA, Chain A"/>
    <property type="match status" value="1"/>
</dbReference>
<dbReference type="InterPro" id="IPR001173">
    <property type="entry name" value="Glyco_trans_2-like"/>
</dbReference>
<evidence type="ECO:0000259" key="1">
    <source>
        <dbReference type="Pfam" id="PF00535"/>
    </source>
</evidence>
<dbReference type="RefSeq" id="WP_290246288.1">
    <property type="nucleotide sequence ID" value="NZ_JAUFQT010000001.1"/>
</dbReference>
<comment type="caution">
    <text evidence="2">The sequence shown here is derived from an EMBL/GenBank/DDBJ whole genome shotgun (WGS) entry which is preliminary data.</text>
</comment>